<sequence>MKCRTNKVELRLILSGIFSILHMEMINDKCGAAHHLLNQRAKAGLRAKCRFLKSARKSRPSVTSKWSIFGICP</sequence>
<protein>
    <submittedName>
        <fullName evidence="1">Uncharacterized protein</fullName>
    </submittedName>
</protein>
<accession>A0A8B2Z4W5</accession>
<dbReference type="AlphaFoldDB" id="A0A8B2Z4W5"/>
<evidence type="ECO:0000313" key="2">
    <source>
        <dbReference type="Proteomes" id="UP000260790"/>
    </source>
</evidence>
<dbReference type="EMBL" id="QSQR01000004">
    <property type="protein sequence ID" value="RGK46813.1"/>
    <property type="molecule type" value="Genomic_DNA"/>
</dbReference>
<organism evidence="1 2">
    <name type="scientific">Ligilactobacillus ruminis</name>
    <dbReference type="NCBI Taxonomy" id="1623"/>
    <lineage>
        <taxon>Bacteria</taxon>
        <taxon>Bacillati</taxon>
        <taxon>Bacillota</taxon>
        <taxon>Bacilli</taxon>
        <taxon>Lactobacillales</taxon>
        <taxon>Lactobacillaceae</taxon>
        <taxon>Ligilactobacillus</taxon>
    </lineage>
</organism>
<comment type="caution">
    <text evidence="1">The sequence shown here is derived from an EMBL/GenBank/DDBJ whole genome shotgun (WGS) entry which is preliminary data.</text>
</comment>
<gene>
    <name evidence="1" type="ORF">DXD09_05430</name>
</gene>
<name>A0A8B2Z4W5_9LACO</name>
<evidence type="ECO:0000313" key="1">
    <source>
        <dbReference type="EMBL" id="RGK46813.1"/>
    </source>
</evidence>
<proteinExistence type="predicted"/>
<dbReference type="Proteomes" id="UP000260790">
    <property type="component" value="Unassembled WGS sequence"/>
</dbReference>
<reference evidence="1 2" key="1">
    <citation type="submission" date="2018-08" db="EMBL/GenBank/DDBJ databases">
        <title>A genome reference for cultivated species of the human gut microbiota.</title>
        <authorList>
            <person name="Zou Y."/>
            <person name="Xue W."/>
            <person name="Luo G."/>
        </authorList>
    </citation>
    <scope>NUCLEOTIDE SEQUENCE [LARGE SCALE GENOMIC DNA]</scope>
    <source>
        <strain evidence="1 2">TF10-9AT</strain>
    </source>
</reference>